<comment type="caution">
    <text evidence="2">The sequence shown here is derived from an EMBL/GenBank/DDBJ whole genome shotgun (WGS) entry which is preliminary data.</text>
</comment>
<reference evidence="2 3" key="1">
    <citation type="journal article" date="2011" name="J. Bacteriol.">
        <title>Genome sequence of Neisseria meningitidis serogroup B strain H44/76.</title>
        <authorList>
            <person name="Piet J.R."/>
            <person name="Huis In 't Veld R.A."/>
            <person name="van Schaik B.D."/>
            <person name="van Kampen A.H."/>
            <person name="Baas F."/>
            <person name="van de Beek D."/>
            <person name="Pannekoek Y."/>
            <person name="van der Ende A."/>
        </authorList>
    </citation>
    <scope>NUCLEOTIDE SEQUENCE [LARGE SCALE GENOMIC DNA]</scope>
    <source>
        <strain evidence="2 3">H44/76</strain>
    </source>
</reference>
<proteinExistence type="predicted"/>
<sequence>MKIVLTTSMAGLGGTGTISSIAKWRAKTTPFSPTKSSAASGATFPIGKSST</sequence>
<organism evidence="2 3">
    <name type="scientific">Neisseria meningitidis serogroup B / serotype 15 (strain H44/76)</name>
    <dbReference type="NCBI Taxonomy" id="909420"/>
    <lineage>
        <taxon>Bacteria</taxon>
        <taxon>Pseudomonadati</taxon>
        <taxon>Pseudomonadota</taxon>
        <taxon>Betaproteobacteria</taxon>
        <taxon>Neisseriales</taxon>
        <taxon>Neisseriaceae</taxon>
        <taxon>Neisseria</taxon>
    </lineage>
</organism>
<dbReference type="EMBL" id="AEQZ01000037">
    <property type="protein sequence ID" value="EFV63395.1"/>
    <property type="molecule type" value="Genomic_DNA"/>
</dbReference>
<evidence type="ECO:0000313" key="3">
    <source>
        <dbReference type="Proteomes" id="UP000032707"/>
    </source>
</evidence>
<dbReference type="AlphaFoldDB" id="E6MYH4"/>
<dbReference type="Proteomes" id="UP000032707">
    <property type="component" value="Unassembled WGS sequence"/>
</dbReference>
<dbReference type="PATRIC" id="fig|909420.4.peg.1825"/>
<gene>
    <name evidence="2" type="ORF">NMH_1558</name>
</gene>
<protein>
    <submittedName>
        <fullName evidence="2">Uncharacterized protein</fullName>
    </submittedName>
</protein>
<name>E6MYH4_NEIMH</name>
<evidence type="ECO:0000313" key="2">
    <source>
        <dbReference type="EMBL" id="EFV63395.1"/>
    </source>
</evidence>
<feature type="region of interest" description="Disordered" evidence="1">
    <location>
        <begin position="32"/>
        <end position="51"/>
    </location>
</feature>
<accession>E6MYH4</accession>
<evidence type="ECO:0000256" key="1">
    <source>
        <dbReference type="SAM" id="MobiDB-lite"/>
    </source>
</evidence>